<dbReference type="SUPFAM" id="SSF53187">
    <property type="entry name" value="Zn-dependent exopeptidases"/>
    <property type="match status" value="1"/>
</dbReference>
<dbReference type="Pfam" id="PF11741">
    <property type="entry name" value="AMIN"/>
    <property type="match status" value="1"/>
</dbReference>
<dbReference type="Gene3D" id="3.40.630.40">
    <property type="entry name" value="Zn-dependent exopeptidases"/>
    <property type="match status" value="1"/>
</dbReference>
<dbReference type="InterPro" id="IPR002508">
    <property type="entry name" value="MurNAc-LAA_cat"/>
</dbReference>
<comment type="catalytic activity">
    <reaction evidence="1">
        <text>Hydrolyzes the link between N-acetylmuramoyl residues and L-amino acid residues in certain cell-wall glycopeptides.</text>
        <dbReference type="EC" id="3.5.1.28"/>
    </reaction>
</comment>
<sequence length="398" mass="44483">MRQIIFAIGCLFIGILSADAFAQASVTPRITDVRFGDEGEDTRVVIDANIPIDYEYFTLSNGAKRIVLDMPRLRWSINGLTSESGKGNGSGLVQQYRYGHNSPTTSRLVLDLEQAADVKKAFRVAPKDNNDVHRIVLDLETVSEKKFEEQAGAAEAQRRKSTAQQYQRRKPIIVIDAGHGGRDPGTHGHGGKTEKEVNLAAALELSDALKRTGRYEVALTRGTDVFIELEDRVNIARRFEVDLFISLHADAGRNPSTRGASVYTLSASGEKRAKSLKQTNNWVLDIEKEESRSKEVTDILVDLVERETKNRSAEFAEILIPEVQRVGWPTLSRSHRDAGFYVLLAPDVPAVLFEMGFMSNKEDEALLTSSRHRKRLMKAIVNATNTFFADKEFYVAQR</sequence>
<evidence type="ECO:0000256" key="4">
    <source>
        <dbReference type="SAM" id="SignalP"/>
    </source>
</evidence>
<dbReference type="RefSeq" id="WP_382165941.1">
    <property type="nucleotide sequence ID" value="NZ_JBHTBR010000002.1"/>
</dbReference>
<dbReference type="EMBL" id="JBHTBR010000002">
    <property type="protein sequence ID" value="MFC7290767.1"/>
    <property type="molecule type" value="Genomic_DNA"/>
</dbReference>
<dbReference type="EC" id="3.5.1.28" evidence="2"/>
<feature type="chain" id="PRO_5045575207" description="N-acetylmuramoyl-L-alanine amidase" evidence="4">
    <location>
        <begin position="23"/>
        <end position="398"/>
    </location>
</feature>
<feature type="signal peptide" evidence="4">
    <location>
        <begin position="1"/>
        <end position="22"/>
    </location>
</feature>
<reference evidence="7" key="1">
    <citation type="journal article" date="2019" name="Int. J. Syst. Evol. Microbiol.">
        <title>The Global Catalogue of Microorganisms (GCM) 10K type strain sequencing project: providing services to taxonomists for standard genome sequencing and annotation.</title>
        <authorList>
            <consortium name="The Broad Institute Genomics Platform"/>
            <consortium name="The Broad Institute Genome Sequencing Center for Infectious Disease"/>
            <person name="Wu L."/>
            <person name="Ma J."/>
        </authorList>
    </citation>
    <scope>NUCLEOTIDE SEQUENCE [LARGE SCALE GENOMIC DNA]</scope>
    <source>
        <strain evidence="7">CCUG 51308</strain>
    </source>
</reference>
<feature type="domain" description="MurNAc-LAA" evidence="5">
    <location>
        <begin position="233"/>
        <end position="385"/>
    </location>
</feature>
<dbReference type="Pfam" id="PF01520">
    <property type="entry name" value="Amidase_3"/>
    <property type="match status" value="1"/>
</dbReference>
<proteinExistence type="predicted"/>
<organism evidence="6 7">
    <name type="scientific">Hirschia litorea</name>
    <dbReference type="NCBI Taxonomy" id="1199156"/>
    <lineage>
        <taxon>Bacteria</taxon>
        <taxon>Pseudomonadati</taxon>
        <taxon>Pseudomonadota</taxon>
        <taxon>Alphaproteobacteria</taxon>
        <taxon>Hyphomonadales</taxon>
        <taxon>Hyphomonadaceae</taxon>
        <taxon>Hirschia</taxon>
    </lineage>
</organism>
<dbReference type="PANTHER" id="PTHR30404">
    <property type="entry name" value="N-ACETYLMURAMOYL-L-ALANINE AMIDASE"/>
    <property type="match status" value="1"/>
</dbReference>
<keyword evidence="4" id="KW-0732">Signal</keyword>
<dbReference type="PANTHER" id="PTHR30404:SF0">
    <property type="entry name" value="N-ACETYLMURAMOYL-L-ALANINE AMIDASE AMIC"/>
    <property type="match status" value="1"/>
</dbReference>
<keyword evidence="7" id="KW-1185">Reference proteome</keyword>
<evidence type="ECO:0000259" key="5">
    <source>
        <dbReference type="SMART" id="SM00646"/>
    </source>
</evidence>
<evidence type="ECO:0000256" key="2">
    <source>
        <dbReference type="ARBA" id="ARBA00011901"/>
    </source>
</evidence>
<dbReference type="SMART" id="SM00646">
    <property type="entry name" value="Ami_3"/>
    <property type="match status" value="1"/>
</dbReference>
<accession>A0ABW2IID3</accession>
<dbReference type="InterPro" id="IPR021731">
    <property type="entry name" value="AMIN_dom"/>
</dbReference>
<gene>
    <name evidence="6" type="ORF">ACFQS8_04000</name>
</gene>
<comment type="caution">
    <text evidence="6">The sequence shown here is derived from an EMBL/GenBank/DDBJ whole genome shotgun (WGS) entry which is preliminary data.</text>
</comment>
<evidence type="ECO:0000313" key="7">
    <source>
        <dbReference type="Proteomes" id="UP001596492"/>
    </source>
</evidence>
<dbReference type="Gene3D" id="2.60.40.3500">
    <property type="match status" value="1"/>
</dbReference>
<dbReference type="InterPro" id="IPR050695">
    <property type="entry name" value="N-acetylmuramoyl_amidase_3"/>
</dbReference>
<protein>
    <recommendedName>
        <fullName evidence="2">N-acetylmuramoyl-L-alanine amidase</fullName>
        <ecNumber evidence="2">3.5.1.28</ecNumber>
    </recommendedName>
</protein>
<dbReference type="Proteomes" id="UP001596492">
    <property type="component" value="Unassembled WGS sequence"/>
</dbReference>
<evidence type="ECO:0000256" key="1">
    <source>
        <dbReference type="ARBA" id="ARBA00001561"/>
    </source>
</evidence>
<dbReference type="CDD" id="cd02696">
    <property type="entry name" value="MurNAc-LAA"/>
    <property type="match status" value="1"/>
</dbReference>
<evidence type="ECO:0000256" key="3">
    <source>
        <dbReference type="ARBA" id="ARBA00022801"/>
    </source>
</evidence>
<name>A0ABW2IID3_9PROT</name>
<keyword evidence="3" id="KW-0378">Hydrolase</keyword>
<evidence type="ECO:0000313" key="6">
    <source>
        <dbReference type="EMBL" id="MFC7290767.1"/>
    </source>
</evidence>